<dbReference type="GO" id="GO:0006189">
    <property type="term" value="P:'de novo' IMP biosynthetic process"/>
    <property type="evidence" value="ECO:0007669"/>
    <property type="project" value="UniProtKB-UniRule"/>
</dbReference>
<keyword evidence="2 8" id="KW-0436">Ligase</keyword>
<dbReference type="UniPathway" id="UPA00074">
    <property type="reaction ID" value="UER00128"/>
</dbReference>
<dbReference type="PANTHER" id="PTHR47552">
    <property type="entry name" value="PHOSPHORIBOSYLFORMYLGLYCINAMIDINE SYNTHASE SUBUNIT PURQ"/>
    <property type="match status" value="1"/>
</dbReference>
<evidence type="ECO:0000256" key="7">
    <source>
        <dbReference type="ARBA" id="ARBA00022962"/>
    </source>
</evidence>
<dbReference type="Proteomes" id="UP000192902">
    <property type="component" value="Chromosome"/>
</dbReference>
<feature type="active site" evidence="8">
    <location>
        <position position="192"/>
    </location>
</feature>
<dbReference type="InterPro" id="IPR029062">
    <property type="entry name" value="Class_I_gatase-like"/>
</dbReference>
<dbReference type="InterPro" id="IPR010075">
    <property type="entry name" value="PRibForGlyAmidine_synth_PurQ"/>
</dbReference>
<keyword evidence="5 8" id="KW-0378">Hydrolase</keyword>
<dbReference type="HAMAP" id="MF_00421">
    <property type="entry name" value="PurQ"/>
    <property type="match status" value="1"/>
</dbReference>
<reference evidence="9 10" key="1">
    <citation type="submission" date="2017-04" db="EMBL/GenBank/DDBJ databases">
        <title>Complete genome sequence of the Campylobacter cuniculorum type strain LMG24588.</title>
        <authorList>
            <person name="Miller W.G."/>
            <person name="Yee E."/>
            <person name="Revez J."/>
            <person name="Bono J.L."/>
            <person name="Rossi M."/>
        </authorList>
    </citation>
    <scope>NUCLEOTIDE SEQUENCE [LARGE SCALE GENOMIC DNA]</scope>
    <source>
        <strain evidence="9 10">LMG 24588</strain>
    </source>
</reference>
<keyword evidence="7 8" id="KW-0315">Glutamine amidotransferase</keyword>
<dbReference type="GO" id="GO:0005737">
    <property type="term" value="C:cytoplasm"/>
    <property type="evidence" value="ECO:0007669"/>
    <property type="project" value="UniProtKB-SubCell"/>
</dbReference>
<dbReference type="RefSeq" id="WP_027305264.1">
    <property type="nucleotide sequence ID" value="NZ_CP020867.1"/>
</dbReference>
<dbReference type="CDD" id="cd01740">
    <property type="entry name" value="GATase1_FGAR_AT"/>
    <property type="match status" value="1"/>
</dbReference>
<comment type="catalytic activity">
    <reaction evidence="8">
        <text>L-glutamine + H2O = L-glutamate + NH4(+)</text>
        <dbReference type="Rhea" id="RHEA:15889"/>
        <dbReference type="ChEBI" id="CHEBI:15377"/>
        <dbReference type="ChEBI" id="CHEBI:28938"/>
        <dbReference type="ChEBI" id="CHEBI:29985"/>
        <dbReference type="ChEBI" id="CHEBI:58359"/>
        <dbReference type="EC" id="3.5.1.2"/>
    </reaction>
</comment>
<proteinExistence type="inferred from homology"/>
<evidence type="ECO:0000256" key="1">
    <source>
        <dbReference type="ARBA" id="ARBA00022490"/>
    </source>
</evidence>
<dbReference type="GO" id="GO:0004359">
    <property type="term" value="F:glutaminase activity"/>
    <property type="evidence" value="ECO:0007669"/>
    <property type="project" value="UniProtKB-EC"/>
</dbReference>
<evidence type="ECO:0000256" key="5">
    <source>
        <dbReference type="ARBA" id="ARBA00022801"/>
    </source>
</evidence>
<evidence type="ECO:0000256" key="8">
    <source>
        <dbReference type="HAMAP-Rule" id="MF_00421"/>
    </source>
</evidence>
<dbReference type="PANTHER" id="PTHR47552:SF1">
    <property type="entry name" value="PHOSPHORIBOSYLFORMYLGLYCINAMIDINE SYNTHASE SUBUNIT PURQ"/>
    <property type="match status" value="1"/>
</dbReference>
<dbReference type="STRING" id="1121267.CCUN_0314"/>
<name>A0A1W6BV60_9BACT</name>
<comment type="subunit">
    <text evidence="8">Part of the FGAM synthase complex composed of 1 PurL, 1 PurQ and 2 PurS subunits.</text>
</comment>
<dbReference type="Pfam" id="PF13507">
    <property type="entry name" value="GATase_5"/>
    <property type="match status" value="1"/>
</dbReference>
<evidence type="ECO:0000256" key="6">
    <source>
        <dbReference type="ARBA" id="ARBA00022840"/>
    </source>
</evidence>
<dbReference type="GO" id="GO:0005524">
    <property type="term" value="F:ATP binding"/>
    <property type="evidence" value="ECO:0007669"/>
    <property type="project" value="UniProtKB-KW"/>
</dbReference>
<dbReference type="KEGG" id="ccun:CCUN_0314"/>
<comment type="subcellular location">
    <subcellularLocation>
        <location evidence="8">Cytoplasm</location>
    </subcellularLocation>
</comment>
<comment type="function">
    <text evidence="8">Part of the phosphoribosylformylglycinamidine synthase complex involved in the purines biosynthetic pathway. Catalyzes the ATP-dependent conversion of formylglycinamide ribonucleotide (FGAR) and glutamine to yield formylglycinamidine ribonucleotide (FGAM) and glutamate. The FGAM synthase complex is composed of three subunits. PurQ produces an ammonia molecule by converting glutamine to glutamate. PurL transfers the ammonia molecule to FGAR to form FGAM in an ATP-dependent manner. PurS interacts with PurQ and PurL and is thought to assist in the transfer of the ammonia molecule from PurQ to PurL.</text>
</comment>
<evidence type="ECO:0000256" key="2">
    <source>
        <dbReference type="ARBA" id="ARBA00022598"/>
    </source>
</evidence>
<comment type="catalytic activity">
    <reaction evidence="8">
        <text>N(2)-formyl-N(1)-(5-phospho-beta-D-ribosyl)glycinamide + L-glutamine + ATP + H2O = 2-formamido-N(1)-(5-O-phospho-beta-D-ribosyl)acetamidine + L-glutamate + ADP + phosphate + H(+)</text>
        <dbReference type="Rhea" id="RHEA:17129"/>
        <dbReference type="ChEBI" id="CHEBI:15377"/>
        <dbReference type="ChEBI" id="CHEBI:15378"/>
        <dbReference type="ChEBI" id="CHEBI:29985"/>
        <dbReference type="ChEBI" id="CHEBI:30616"/>
        <dbReference type="ChEBI" id="CHEBI:43474"/>
        <dbReference type="ChEBI" id="CHEBI:58359"/>
        <dbReference type="ChEBI" id="CHEBI:147286"/>
        <dbReference type="ChEBI" id="CHEBI:147287"/>
        <dbReference type="ChEBI" id="CHEBI:456216"/>
        <dbReference type="EC" id="6.3.5.3"/>
    </reaction>
</comment>
<dbReference type="eggNOG" id="COG0047">
    <property type="taxonomic scope" value="Bacteria"/>
</dbReference>
<keyword evidence="4 8" id="KW-0658">Purine biosynthesis</keyword>
<dbReference type="PROSITE" id="PS51273">
    <property type="entry name" value="GATASE_TYPE_1"/>
    <property type="match status" value="1"/>
</dbReference>
<dbReference type="NCBIfam" id="TIGR01737">
    <property type="entry name" value="FGAM_synth_I"/>
    <property type="match status" value="1"/>
</dbReference>
<accession>A0A1W6BV60</accession>
<keyword evidence="1 8" id="KW-0963">Cytoplasm</keyword>
<dbReference type="SUPFAM" id="SSF52317">
    <property type="entry name" value="Class I glutamine amidotransferase-like"/>
    <property type="match status" value="1"/>
</dbReference>
<evidence type="ECO:0000256" key="3">
    <source>
        <dbReference type="ARBA" id="ARBA00022741"/>
    </source>
</evidence>
<dbReference type="AlphaFoldDB" id="A0A1W6BV60"/>
<gene>
    <name evidence="8 9" type="primary">purQ</name>
    <name evidence="9" type="ORF">CCUN_0314</name>
</gene>
<dbReference type="GO" id="GO:0004642">
    <property type="term" value="F:phosphoribosylformylglycinamidine synthase activity"/>
    <property type="evidence" value="ECO:0007669"/>
    <property type="project" value="UniProtKB-UniRule"/>
</dbReference>
<evidence type="ECO:0000256" key="4">
    <source>
        <dbReference type="ARBA" id="ARBA00022755"/>
    </source>
</evidence>
<evidence type="ECO:0000313" key="10">
    <source>
        <dbReference type="Proteomes" id="UP000192902"/>
    </source>
</evidence>
<evidence type="ECO:0000313" key="9">
    <source>
        <dbReference type="EMBL" id="ARJ55968.1"/>
    </source>
</evidence>
<dbReference type="EC" id="3.5.1.2" evidence="8"/>
<keyword evidence="3 8" id="KW-0547">Nucleotide-binding</keyword>
<feature type="active site" evidence="8">
    <location>
        <position position="194"/>
    </location>
</feature>
<dbReference type="SMART" id="SM01211">
    <property type="entry name" value="GATase_5"/>
    <property type="match status" value="1"/>
</dbReference>
<dbReference type="EC" id="6.3.5.3" evidence="8"/>
<comment type="pathway">
    <text evidence="8">Purine metabolism; IMP biosynthesis via de novo pathway; 5-amino-1-(5-phospho-D-ribosyl)imidazole from N(2)-formyl-N(1)-(5-phospho-D-ribosyl)glycinamide: step 1/2.</text>
</comment>
<keyword evidence="6 8" id="KW-0067">ATP-binding</keyword>
<organism evidence="9 10">
    <name type="scientific">Campylobacter cuniculorum DSM 23162 = LMG 24588</name>
    <dbReference type="NCBI Taxonomy" id="1121267"/>
    <lineage>
        <taxon>Bacteria</taxon>
        <taxon>Pseudomonadati</taxon>
        <taxon>Campylobacterota</taxon>
        <taxon>Epsilonproteobacteria</taxon>
        <taxon>Campylobacterales</taxon>
        <taxon>Campylobacteraceae</taxon>
        <taxon>Campylobacter</taxon>
    </lineage>
</organism>
<dbReference type="PIRSF" id="PIRSF001586">
    <property type="entry name" value="FGAM_synth_I"/>
    <property type="match status" value="1"/>
</dbReference>
<sequence length="215" mass="24056">MKVAIIRFAGTNCEFDTVYAFEKIGAEVELIWHEEKKFKADLVVLPGGFSYGDYLRSAAIAKFAPAMQGVLEHAKKGGFILGICNGFQMLLELKLLKGAMIHNENLSFISKNQALKIVSNDNVFLRKFKKDEQIILPIAHGEGNYFADERTLKELEDKDLILLKYIDNPNGSILDIAGICDENKKIFGLMPHPERACEELLGSNVGLKMLEGFMI</sequence>
<dbReference type="NCBIfam" id="NF002957">
    <property type="entry name" value="PRK03619.1"/>
    <property type="match status" value="1"/>
</dbReference>
<dbReference type="OrthoDB" id="9804441at2"/>
<feature type="active site" description="Nucleophile" evidence="8">
    <location>
        <position position="84"/>
    </location>
</feature>
<dbReference type="EMBL" id="CP020867">
    <property type="protein sequence ID" value="ARJ55968.1"/>
    <property type="molecule type" value="Genomic_DNA"/>
</dbReference>
<dbReference type="Gene3D" id="3.40.50.880">
    <property type="match status" value="1"/>
</dbReference>
<protein>
    <recommendedName>
        <fullName evidence="8">Phosphoribosylformylglycinamidine synthase subunit PurQ</fullName>
        <shortName evidence="8">FGAM synthase</shortName>
        <ecNumber evidence="8">6.3.5.3</ecNumber>
    </recommendedName>
    <alternativeName>
        <fullName evidence="8">Formylglycinamide ribonucleotide amidotransferase subunit I</fullName>
        <shortName evidence="8">FGAR amidotransferase I</shortName>
        <shortName evidence="8">FGAR-AT I</shortName>
    </alternativeName>
    <alternativeName>
        <fullName evidence="8">Glutaminase PurQ</fullName>
        <ecNumber evidence="8">3.5.1.2</ecNumber>
    </alternativeName>
    <alternativeName>
        <fullName evidence="8">Phosphoribosylformylglycinamidine synthase subunit I</fullName>
    </alternativeName>
</protein>